<keyword evidence="2" id="KW-1185">Reference proteome</keyword>
<name>A0AAE9ZRQ4_9CAUD</name>
<evidence type="ECO:0000313" key="2">
    <source>
        <dbReference type="Proteomes" id="UP001219759"/>
    </source>
</evidence>
<sequence length="93" mass="9342">MSGLKLNNAGIVAVLNSAKVRAAVDSRARAVASGVGTVMAHDGPVPVEVDSYTSDRPVAGVTLAHPGGIGLEAEYGFLTEAAVGAGLELGRKR</sequence>
<reference evidence="2" key="1">
    <citation type="submission" date="2023-01" db="EMBL/GenBank/DDBJ databases">
        <authorList>
            <person name="Bendele M."/>
            <person name="Baldwin A.R."/>
            <person name="Chauncey H.A."/>
            <person name="Connelly K.A."/>
            <person name="Daniel I."/>
            <person name="Fitzgerald E.B."/>
            <person name="McKinney B.E."/>
            <person name="Murray D.M."/>
            <person name="Parshall S."/>
            <person name="Stokes L.T."/>
            <person name="Tanaka K.N."/>
            <person name="Vinson E.C."/>
            <person name="Klevikis C."/>
            <person name="Temple L."/>
            <person name="Utz L."/>
            <person name="Rinehart C.A."/>
            <person name="Garlena R.A."/>
            <person name="Russell D.A."/>
            <person name="Jacobs-Sera D."/>
            <person name="Hatfull G.F."/>
        </authorList>
    </citation>
    <scope>NUCLEOTIDE SEQUENCE [LARGE SCALE GENOMIC DNA]</scope>
</reference>
<dbReference type="EMBL" id="OQ190481">
    <property type="protein sequence ID" value="WDS52035.1"/>
    <property type="molecule type" value="Genomic_DNA"/>
</dbReference>
<gene>
    <name evidence="1" type="primary">9</name>
    <name evidence="1" type="ORF">SEA_CARON_9</name>
</gene>
<protein>
    <submittedName>
        <fullName evidence="1">Uncharacterized protein</fullName>
    </submittedName>
</protein>
<evidence type="ECO:0000313" key="1">
    <source>
        <dbReference type="EMBL" id="WDS52035.1"/>
    </source>
</evidence>
<dbReference type="Proteomes" id="UP001219759">
    <property type="component" value="Segment"/>
</dbReference>
<proteinExistence type="predicted"/>
<accession>A0AAE9ZRQ4</accession>
<organism evidence="1 2">
    <name type="scientific">Microbacterium phage Caron</name>
    <dbReference type="NCBI Taxonomy" id="3028494"/>
    <lineage>
        <taxon>Viruses</taxon>
        <taxon>Duplodnaviria</taxon>
        <taxon>Heunggongvirae</taxon>
        <taxon>Uroviricota</taxon>
        <taxon>Caudoviricetes</taxon>
        <taxon>Casidaviridae</taxon>
        <taxon>Barnstormervirus</taxon>
        <taxon>Barnstormervirus caron</taxon>
    </lineage>
</organism>